<name>A0ABS9PYR5_9MICO</name>
<dbReference type="EMBL" id="JAKRCV010000004">
    <property type="protein sequence ID" value="MCG7320774.1"/>
    <property type="molecule type" value="Genomic_DNA"/>
</dbReference>
<dbReference type="SUPFAM" id="SSF52980">
    <property type="entry name" value="Restriction endonuclease-like"/>
    <property type="match status" value="1"/>
</dbReference>
<evidence type="ECO:0000259" key="1">
    <source>
        <dbReference type="Pfam" id="PF04480"/>
    </source>
</evidence>
<accession>A0ABS9PYR5</accession>
<proteinExistence type="predicted"/>
<keyword evidence="2" id="KW-0378">Hydrolase</keyword>
<dbReference type="Proteomes" id="UP001521931">
    <property type="component" value="Unassembled WGS sequence"/>
</dbReference>
<dbReference type="Pfam" id="PF04480">
    <property type="entry name" value="DUF559"/>
    <property type="match status" value="1"/>
</dbReference>
<comment type="caution">
    <text evidence="2">The sequence shown here is derived from an EMBL/GenBank/DDBJ whole genome shotgun (WGS) entry which is preliminary data.</text>
</comment>
<organism evidence="2 3">
    <name type="scientific">Arsenicicoccus bolidensis</name>
    <dbReference type="NCBI Taxonomy" id="229480"/>
    <lineage>
        <taxon>Bacteria</taxon>
        <taxon>Bacillati</taxon>
        <taxon>Actinomycetota</taxon>
        <taxon>Actinomycetes</taxon>
        <taxon>Micrococcales</taxon>
        <taxon>Intrasporangiaceae</taxon>
        <taxon>Arsenicicoccus</taxon>
    </lineage>
</organism>
<sequence>MVTRSGQFHLERPGIVNHRGLQRRRTILLENGLTCTDDLHTWADAASSLSVDELIAAGDWILRPRSTRTVGDLASVLPRRMRGVRTARAALLEIRPGSASPMETKTRLQLVRGGLPEPELNVTVTDEGGWLGIVDLFWRRWRLVVEYDGRHHVERQKTWERDVARERAFRDAGYDYERLISRNVNGRTPDALAIVRRALVRAGWRPGVA</sequence>
<keyword evidence="2" id="KW-0540">Nuclease</keyword>
<dbReference type="InterPro" id="IPR007569">
    <property type="entry name" value="DUF559"/>
</dbReference>
<dbReference type="RefSeq" id="WP_239261984.1">
    <property type="nucleotide sequence ID" value="NZ_DAMCTM010000001.1"/>
</dbReference>
<reference evidence="2 3" key="1">
    <citation type="submission" date="2022-02" db="EMBL/GenBank/DDBJ databases">
        <title>Uncovering new skin microbiome diversity through culturing and metagenomics.</title>
        <authorList>
            <person name="Conlan S."/>
            <person name="Deming C."/>
            <person name="Nisc Comparative Sequencing Program N."/>
            <person name="Segre J.A."/>
        </authorList>
    </citation>
    <scope>NUCLEOTIDE SEQUENCE [LARGE SCALE GENOMIC DNA]</scope>
    <source>
        <strain evidence="2 3">ACRQZ</strain>
    </source>
</reference>
<dbReference type="InterPro" id="IPR011335">
    <property type="entry name" value="Restrct_endonuc-II-like"/>
</dbReference>
<protein>
    <submittedName>
        <fullName evidence="2">Endonuclease domain-containing protein</fullName>
    </submittedName>
</protein>
<evidence type="ECO:0000313" key="2">
    <source>
        <dbReference type="EMBL" id="MCG7320774.1"/>
    </source>
</evidence>
<evidence type="ECO:0000313" key="3">
    <source>
        <dbReference type="Proteomes" id="UP001521931"/>
    </source>
</evidence>
<dbReference type="GO" id="GO:0004519">
    <property type="term" value="F:endonuclease activity"/>
    <property type="evidence" value="ECO:0007669"/>
    <property type="project" value="UniProtKB-KW"/>
</dbReference>
<keyword evidence="2" id="KW-0255">Endonuclease</keyword>
<gene>
    <name evidence="2" type="ORF">MHL29_02540</name>
</gene>
<feature type="domain" description="DUF559" evidence="1">
    <location>
        <begin position="133"/>
        <end position="186"/>
    </location>
</feature>
<keyword evidence="3" id="KW-1185">Reference proteome</keyword>